<organism evidence="2 3">
    <name type="scientific">Pisolithus microcarpus 441</name>
    <dbReference type="NCBI Taxonomy" id="765257"/>
    <lineage>
        <taxon>Eukaryota</taxon>
        <taxon>Fungi</taxon>
        <taxon>Dikarya</taxon>
        <taxon>Basidiomycota</taxon>
        <taxon>Agaricomycotina</taxon>
        <taxon>Agaricomycetes</taxon>
        <taxon>Agaricomycetidae</taxon>
        <taxon>Boletales</taxon>
        <taxon>Sclerodermatineae</taxon>
        <taxon>Pisolithaceae</taxon>
        <taxon>Pisolithus</taxon>
    </lineage>
</organism>
<dbReference type="HOGENOM" id="CLU_060381_0_0_1"/>
<reference evidence="3" key="2">
    <citation type="submission" date="2015-01" db="EMBL/GenBank/DDBJ databases">
        <title>Evolutionary Origins and Diversification of the Mycorrhizal Mutualists.</title>
        <authorList>
            <consortium name="DOE Joint Genome Institute"/>
            <consortium name="Mycorrhizal Genomics Consortium"/>
            <person name="Kohler A."/>
            <person name="Kuo A."/>
            <person name="Nagy L.G."/>
            <person name="Floudas D."/>
            <person name="Copeland A."/>
            <person name="Barry K.W."/>
            <person name="Cichocki N."/>
            <person name="Veneault-Fourrey C."/>
            <person name="LaButti K."/>
            <person name="Lindquist E.A."/>
            <person name="Lipzen A."/>
            <person name="Lundell T."/>
            <person name="Morin E."/>
            <person name="Murat C."/>
            <person name="Riley R."/>
            <person name="Ohm R."/>
            <person name="Sun H."/>
            <person name="Tunlid A."/>
            <person name="Henrissat B."/>
            <person name="Grigoriev I.V."/>
            <person name="Hibbett D.S."/>
            <person name="Martin F."/>
        </authorList>
    </citation>
    <scope>NUCLEOTIDE SEQUENCE [LARGE SCALE GENOMIC DNA]</scope>
    <source>
        <strain evidence="3">441</strain>
    </source>
</reference>
<dbReference type="Proteomes" id="UP000054018">
    <property type="component" value="Unassembled WGS sequence"/>
</dbReference>
<feature type="compositionally biased region" description="Basic and acidic residues" evidence="1">
    <location>
        <begin position="150"/>
        <end position="162"/>
    </location>
</feature>
<evidence type="ECO:0000313" key="2">
    <source>
        <dbReference type="EMBL" id="KIK24287.1"/>
    </source>
</evidence>
<reference evidence="2 3" key="1">
    <citation type="submission" date="2014-04" db="EMBL/GenBank/DDBJ databases">
        <authorList>
            <consortium name="DOE Joint Genome Institute"/>
            <person name="Kuo A."/>
            <person name="Kohler A."/>
            <person name="Costa M.D."/>
            <person name="Nagy L.G."/>
            <person name="Floudas D."/>
            <person name="Copeland A."/>
            <person name="Barry K.W."/>
            <person name="Cichocki N."/>
            <person name="Veneault-Fourrey C."/>
            <person name="LaButti K."/>
            <person name="Lindquist E.A."/>
            <person name="Lipzen A."/>
            <person name="Lundell T."/>
            <person name="Morin E."/>
            <person name="Murat C."/>
            <person name="Sun H."/>
            <person name="Tunlid A."/>
            <person name="Henrissat B."/>
            <person name="Grigoriev I.V."/>
            <person name="Hibbett D.S."/>
            <person name="Martin F."/>
            <person name="Nordberg H.P."/>
            <person name="Cantor M.N."/>
            <person name="Hua S.X."/>
        </authorList>
    </citation>
    <scope>NUCLEOTIDE SEQUENCE [LARGE SCALE GENOMIC DNA]</scope>
    <source>
        <strain evidence="2 3">441</strain>
    </source>
</reference>
<gene>
    <name evidence="2" type="ORF">PISMIDRAFT_10291</name>
</gene>
<evidence type="ECO:0000313" key="3">
    <source>
        <dbReference type="Proteomes" id="UP000054018"/>
    </source>
</evidence>
<proteinExistence type="predicted"/>
<dbReference type="OrthoDB" id="2689409at2759"/>
<dbReference type="AlphaFoldDB" id="A0A0C9ZPP3"/>
<name>A0A0C9ZPP3_9AGAM</name>
<feature type="region of interest" description="Disordered" evidence="1">
    <location>
        <begin position="103"/>
        <end position="178"/>
    </location>
</feature>
<accession>A0A0C9ZPP3</accession>
<evidence type="ECO:0000256" key="1">
    <source>
        <dbReference type="SAM" id="MobiDB-lite"/>
    </source>
</evidence>
<protein>
    <submittedName>
        <fullName evidence="2">Uncharacterized protein</fullName>
    </submittedName>
</protein>
<sequence>MPRAAKTTDSTVDPTNLHTRVLQNQKIPTPQQVSTPHDMALACPPREARRVKPWPAAELPEGWEEHMFGYRDRRRLLTPRTSLASTPSPLPPKENRICEEDAEMSMPEKSSDGDDNNSSLPSSLPPPFQSSDSSDVEDELPSVHKSTRTSGKDKGSDYETPPRKSKKPGVMSRAALDDIRDFTSKVKKEAEELGRRHGRSTRNILVAAGFGVKPSHMKLNEANLFHSWYWATQPKPDGAKRDTINDIITKEYKSLIQDIPKDDTAARREKLKHVYEWSENSSAVPTSKLVKSITARVQNAKTQFSGLAEAWSNLEEIEIAGVVMYVGQDPAGRQTSGIFGGSDMVRNFINQHTVDVRAQMDKYTSVFK</sequence>
<keyword evidence="3" id="KW-1185">Reference proteome</keyword>
<dbReference type="EMBL" id="KN833717">
    <property type="protein sequence ID" value="KIK24287.1"/>
    <property type="molecule type" value="Genomic_DNA"/>
</dbReference>